<evidence type="ECO:0000313" key="15">
    <source>
        <dbReference type="Proteomes" id="UP000840567"/>
    </source>
</evidence>
<dbReference type="NCBIfam" id="TIGR00634">
    <property type="entry name" value="recN"/>
    <property type="match status" value="1"/>
</dbReference>
<comment type="function">
    <text evidence="1 9">May be involved in recombinational repair of damaged DNA.</text>
</comment>
<evidence type="ECO:0000256" key="10">
    <source>
        <dbReference type="SAM" id="Coils"/>
    </source>
</evidence>
<gene>
    <name evidence="12" type="primary">recN</name>
    <name evidence="12" type="ORF">FPL45_08250</name>
    <name evidence="13" type="ORF">GHO09_09805</name>
</gene>
<keyword evidence="10" id="KW-0175">Coiled coil</keyword>
<evidence type="ECO:0000256" key="5">
    <source>
        <dbReference type="ARBA" id="ARBA00022763"/>
    </source>
</evidence>
<evidence type="ECO:0000256" key="1">
    <source>
        <dbReference type="ARBA" id="ARBA00003618"/>
    </source>
</evidence>
<keyword evidence="5 9" id="KW-0227">DNA damage</keyword>
<evidence type="ECO:0000256" key="2">
    <source>
        <dbReference type="ARBA" id="ARBA00009441"/>
    </source>
</evidence>
<dbReference type="InterPro" id="IPR027417">
    <property type="entry name" value="P-loop_NTPase"/>
</dbReference>
<dbReference type="RefSeq" id="WP_012951592.1">
    <property type="nucleotide sequence ID" value="NZ_BAAFVF010000006.1"/>
</dbReference>
<dbReference type="InterPro" id="IPR003395">
    <property type="entry name" value="RecF/RecN/SMC_N"/>
</dbReference>
<keyword evidence="7 9" id="KW-0234">DNA repair</keyword>
<feature type="domain" description="RecF/RecN/SMC N-terminal" evidence="11">
    <location>
        <begin position="1"/>
        <end position="513"/>
    </location>
</feature>
<evidence type="ECO:0000256" key="7">
    <source>
        <dbReference type="ARBA" id="ARBA00023204"/>
    </source>
</evidence>
<protein>
    <recommendedName>
        <fullName evidence="3 9">DNA repair protein RecN</fullName>
    </recommendedName>
    <alternativeName>
        <fullName evidence="8 9">Recombination protein N</fullName>
    </alternativeName>
</protein>
<dbReference type="GO" id="GO:0006281">
    <property type="term" value="P:DNA repair"/>
    <property type="evidence" value="ECO:0007669"/>
    <property type="project" value="UniProtKB-KW"/>
</dbReference>
<sequence>MLQEMTIKNFAIIESLSLTFQEGMTVLTGETGAGKSIIIDALGLLVGGRGSADFIRHGEERLELQGLFALAEDNLACRNALIENGIDASDDMVVLERSLFRSGKNSCRINGKLVTTVLLRQIGSKLIDIHSQHEHQELMNEEFHLSLLDRFASDKIKLALTKYQTNFKEYQTIEKEWQNWTKNERELAQRLDMLRFQQQEIENANLQAGEEDRLLEQKNILANFEKLNENLQGAYAAIQGEPGGLEFVGEAMRQMETAASIHTDYKAVSEAISSSYYMLEDSMSQIRQSLDQLEFQPEELNQIESRLNDLNQLKRKYGKTIEDIIQYEQEISSEMEKLTDSESHVGHLETKLATLKTELTKQAATLTDIRKKAAVTLEKQIKQELNQLYMEKAIFSVRFEANKMELTELGQDSVVFYMSTNPGEPLKPLAKIASGGELSRMMLALKTIFSRHQGITSIIFDEVDTGVSGRVGQAIAEKIYAVSVGSQVLCISHLPQVAAMANHHYYITKKVQNKRTTTSVTVLKGVEKVEEISRMIAGIEVTELTKQHAKEMIEQAEKVKQTY</sequence>
<keyword evidence="6" id="KW-0067">ATP-binding</keyword>
<evidence type="ECO:0000259" key="11">
    <source>
        <dbReference type="Pfam" id="PF02463"/>
    </source>
</evidence>
<accession>A0A3T1RAE5</accession>
<name>A0A3T1RAE5_LISMN</name>
<evidence type="ECO:0000256" key="6">
    <source>
        <dbReference type="ARBA" id="ARBA00022840"/>
    </source>
</evidence>
<dbReference type="PANTHER" id="PTHR11059:SF0">
    <property type="entry name" value="DNA REPAIR PROTEIN RECN"/>
    <property type="match status" value="1"/>
</dbReference>
<proteinExistence type="inferred from homology"/>
<evidence type="ECO:0000256" key="4">
    <source>
        <dbReference type="ARBA" id="ARBA00022741"/>
    </source>
</evidence>
<evidence type="ECO:0000256" key="8">
    <source>
        <dbReference type="ARBA" id="ARBA00033408"/>
    </source>
</evidence>
<dbReference type="GO" id="GO:0043590">
    <property type="term" value="C:bacterial nucleoid"/>
    <property type="evidence" value="ECO:0007669"/>
    <property type="project" value="TreeGrafter"/>
</dbReference>
<evidence type="ECO:0000256" key="3">
    <source>
        <dbReference type="ARBA" id="ARBA00021315"/>
    </source>
</evidence>
<reference evidence="12 14" key="2">
    <citation type="submission" date="2019-07" db="EMBL/GenBank/DDBJ databases">
        <authorList>
            <consortium name="GenomeTrakr: Next Generation Sequencing Network for Food Pathogen Tracability"/>
        </authorList>
    </citation>
    <scope>NUCLEOTIDE SEQUENCE [LARGE SCALE GENOMIC DNA]</scope>
    <source>
        <strain evidence="12 14">FDA00014472</strain>
    </source>
</reference>
<dbReference type="InterPro" id="IPR004604">
    <property type="entry name" value="DNA_recomb/repair_RecN"/>
</dbReference>
<dbReference type="GO" id="GO:0005524">
    <property type="term" value="F:ATP binding"/>
    <property type="evidence" value="ECO:0007669"/>
    <property type="project" value="UniProtKB-KW"/>
</dbReference>
<comment type="caution">
    <text evidence="12">The sequence shown here is derived from an EMBL/GenBank/DDBJ whole genome shotgun (WGS) entry which is preliminary data.</text>
</comment>
<dbReference type="AlphaFoldDB" id="A0A3T1RAE5"/>
<dbReference type="PIRSF" id="PIRSF003128">
    <property type="entry name" value="RecN"/>
    <property type="match status" value="1"/>
</dbReference>
<dbReference type="Gene3D" id="3.40.50.300">
    <property type="entry name" value="P-loop containing nucleotide triphosphate hydrolases"/>
    <property type="match status" value="2"/>
</dbReference>
<dbReference type="EMBL" id="AAISWI010000007">
    <property type="protein sequence ID" value="ECH7211328.1"/>
    <property type="molecule type" value="Genomic_DNA"/>
</dbReference>
<dbReference type="FunFam" id="3.40.50.300:FF:000356">
    <property type="entry name" value="DNA repair protein RecN"/>
    <property type="match status" value="1"/>
</dbReference>
<dbReference type="SUPFAM" id="SSF52540">
    <property type="entry name" value="P-loop containing nucleoside triphosphate hydrolases"/>
    <property type="match status" value="2"/>
</dbReference>
<evidence type="ECO:0000256" key="9">
    <source>
        <dbReference type="PIRNR" id="PIRNR003128"/>
    </source>
</evidence>
<feature type="coiled-coil region" evidence="10">
    <location>
        <begin position="300"/>
        <end position="330"/>
    </location>
</feature>
<reference evidence="13 15" key="1">
    <citation type="journal article" date="2018" name="Genome Biol.">
        <title>SKESA: strategic k-mer extension for scrupulous assemblies.</title>
        <authorList>
            <person name="Souvorov A."/>
            <person name="Agarwala R."/>
            <person name="Lipman D.J."/>
        </authorList>
    </citation>
    <scope>NUCLEOTIDE SEQUENCE [LARGE SCALE GENOMIC DNA]</scope>
    <source>
        <strain evidence="13">Sam_F526FDD3-C0F7-43DB-B204-E231FEF9C926</strain>
    </source>
</reference>
<dbReference type="PANTHER" id="PTHR11059">
    <property type="entry name" value="DNA REPAIR PROTEIN RECN"/>
    <property type="match status" value="1"/>
</dbReference>
<dbReference type="Proteomes" id="UP000840567">
    <property type="component" value="Unassembled WGS sequence"/>
</dbReference>
<dbReference type="KEGG" id="lmom:IJ09_03170"/>
<evidence type="ECO:0000313" key="13">
    <source>
        <dbReference type="EMBL" id="HAA8490793.1"/>
    </source>
</evidence>
<dbReference type="EMBL" id="DAAEQL010000005">
    <property type="protein sequence ID" value="HAA8490793.1"/>
    <property type="molecule type" value="Genomic_DNA"/>
</dbReference>
<keyword evidence="4" id="KW-0547">Nucleotide-binding</keyword>
<evidence type="ECO:0000313" key="12">
    <source>
        <dbReference type="EMBL" id="ECH7211328.1"/>
    </source>
</evidence>
<dbReference type="Pfam" id="PF02463">
    <property type="entry name" value="SMC_N"/>
    <property type="match status" value="1"/>
</dbReference>
<dbReference type="FunFam" id="3.40.50.300:FF:000319">
    <property type="entry name" value="DNA repair protein RecN"/>
    <property type="match status" value="1"/>
</dbReference>
<dbReference type="Proteomes" id="UP000352246">
    <property type="component" value="Unassembled WGS sequence"/>
</dbReference>
<dbReference type="GO" id="GO:0006310">
    <property type="term" value="P:DNA recombination"/>
    <property type="evidence" value="ECO:0007669"/>
    <property type="project" value="InterPro"/>
</dbReference>
<dbReference type="GO" id="GO:0009432">
    <property type="term" value="P:SOS response"/>
    <property type="evidence" value="ECO:0007669"/>
    <property type="project" value="TreeGrafter"/>
</dbReference>
<evidence type="ECO:0000313" key="14">
    <source>
        <dbReference type="Proteomes" id="UP000352246"/>
    </source>
</evidence>
<reference evidence="13" key="3">
    <citation type="submission" date="2019-10" db="EMBL/GenBank/DDBJ databases">
        <authorList>
            <consortium name="NCBI Pathogen Detection Project"/>
        </authorList>
    </citation>
    <scope>NUCLEOTIDE SEQUENCE</scope>
    <source>
        <strain evidence="13">Sam_F526FDD3-C0F7-43DB-B204-E231FEF9C926</strain>
    </source>
</reference>
<organism evidence="12 14">
    <name type="scientific">Listeria monocytogenes</name>
    <dbReference type="NCBI Taxonomy" id="1639"/>
    <lineage>
        <taxon>Bacteria</taxon>
        <taxon>Bacillati</taxon>
        <taxon>Bacillota</taxon>
        <taxon>Bacilli</taxon>
        <taxon>Bacillales</taxon>
        <taxon>Listeriaceae</taxon>
        <taxon>Listeria</taxon>
    </lineage>
</organism>
<comment type="similarity">
    <text evidence="2 9">Belongs to the RecN family.</text>
</comment>
<dbReference type="CDD" id="cd03241">
    <property type="entry name" value="ABC_RecN"/>
    <property type="match status" value="2"/>
</dbReference>